<feature type="transmembrane region" description="Helical" evidence="1">
    <location>
        <begin position="137"/>
        <end position="158"/>
    </location>
</feature>
<gene>
    <name evidence="2" type="ORF">GPM918_LOCUS38592</name>
    <name evidence="3" type="ORF">SRO942_LOCUS39429</name>
</gene>
<dbReference type="Proteomes" id="UP000663829">
    <property type="component" value="Unassembled WGS sequence"/>
</dbReference>
<feature type="transmembrane region" description="Helical" evidence="1">
    <location>
        <begin position="230"/>
        <end position="250"/>
    </location>
</feature>
<dbReference type="AlphaFoldDB" id="A0A815VWE5"/>
<dbReference type="Proteomes" id="UP000681722">
    <property type="component" value="Unassembled WGS sequence"/>
</dbReference>
<protein>
    <recommendedName>
        <fullName evidence="5">G-protein coupled receptors family 1 profile domain-containing protein</fullName>
    </recommendedName>
</protein>
<keyword evidence="4" id="KW-1185">Reference proteome</keyword>
<feature type="transmembrane region" description="Helical" evidence="1">
    <location>
        <begin position="66"/>
        <end position="87"/>
    </location>
</feature>
<keyword evidence="1" id="KW-1133">Transmembrane helix</keyword>
<proteinExistence type="predicted"/>
<feature type="transmembrane region" description="Helical" evidence="1">
    <location>
        <begin position="7"/>
        <end position="30"/>
    </location>
</feature>
<name>A0A815VWE5_9BILA</name>
<sequence length="255" mass="30231">MAIYCSLFVLFLFIIGTFGNLLSIAVFLRHKFRSRLITPVFIVLLITDSIYFTLRLIKLIYYNPALFIKYLGKSCTFPIIINIFYFISHKFHVLFSPLVHYETYIRFSLILMAFVSIQRCIHIKKTKIIINSNKWSYIFIVLAFILTYLFEFFGLTIFCSKKNNRLLLFNWFRYTVQHLHNYTRLLTMQMINNTNDYECIQQYIGHIRSNSTVSCTKEQLLNILGNMNDLVFVNIASLNQFLTIVHVLLFETVIK</sequence>
<accession>A0A815VWE5</accession>
<dbReference type="EMBL" id="CAJOBC010091424">
    <property type="protein sequence ID" value="CAF4400688.1"/>
    <property type="molecule type" value="Genomic_DNA"/>
</dbReference>
<evidence type="ECO:0000313" key="4">
    <source>
        <dbReference type="Proteomes" id="UP000663829"/>
    </source>
</evidence>
<comment type="caution">
    <text evidence="2">The sequence shown here is derived from an EMBL/GenBank/DDBJ whole genome shotgun (WGS) entry which is preliminary data.</text>
</comment>
<evidence type="ECO:0000313" key="3">
    <source>
        <dbReference type="EMBL" id="CAF4400688.1"/>
    </source>
</evidence>
<dbReference type="EMBL" id="CAJNOQ010025791">
    <property type="protein sequence ID" value="CAF1540338.1"/>
    <property type="molecule type" value="Genomic_DNA"/>
</dbReference>
<keyword evidence="1" id="KW-0472">Membrane</keyword>
<keyword evidence="1" id="KW-0812">Transmembrane</keyword>
<feature type="transmembrane region" description="Helical" evidence="1">
    <location>
        <begin position="99"/>
        <end position="117"/>
    </location>
</feature>
<evidence type="ECO:0008006" key="5">
    <source>
        <dbReference type="Google" id="ProtNLM"/>
    </source>
</evidence>
<organism evidence="2 4">
    <name type="scientific">Didymodactylos carnosus</name>
    <dbReference type="NCBI Taxonomy" id="1234261"/>
    <lineage>
        <taxon>Eukaryota</taxon>
        <taxon>Metazoa</taxon>
        <taxon>Spiralia</taxon>
        <taxon>Gnathifera</taxon>
        <taxon>Rotifera</taxon>
        <taxon>Eurotatoria</taxon>
        <taxon>Bdelloidea</taxon>
        <taxon>Philodinida</taxon>
        <taxon>Philodinidae</taxon>
        <taxon>Didymodactylos</taxon>
    </lineage>
</organism>
<evidence type="ECO:0000256" key="1">
    <source>
        <dbReference type="SAM" id="Phobius"/>
    </source>
</evidence>
<reference evidence="2" key="1">
    <citation type="submission" date="2021-02" db="EMBL/GenBank/DDBJ databases">
        <authorList>
            <person name="Nowell W R."/>
        </authorList>
    </citation>
    <scope>NUCLEOTIDE SEQUENCE</scope>
</reference>
<dbReference type="OrthoDB" id="10045707at2759"/>
<feature type="transmembrane region" description="Helical" evidence="1">
    <location>
        <begin position="36"/>
        <end position="54"/>
    </location>
</feature>
<evidence type="ECO:0000313" key="2">
    <source>
        <dbReference type="EMBL" id="CAF1540338.1"/>
    </source>
</evidence>